<gene>
    <name evidence="1" type="ORF">GCM10023210_42140</name>
</gene>
<dbReference type="Proteomes" id="UP001500353">
    <property type="component" value="Unassembled WGS sequence"/>
</dbReference>
<accession>A0ABP9MUX1</accession>
<organism evidence="1 2">
    <name type="scientific">Chryseobacterium ginsengisoli</name>
    <dbReference type="NCBI Taxonomy" id="363853"/>
    <lineage>
        <taxon>Bacteria</taxon>
        <taxon>Pseudomonadati</taxon>
        <taxon>Bacteroidota</taxon>
        <taxon>Flavobacteriia</taxon>
        <taxon>Flavobacteriales</taxon>
        <taxon>Weeksellaceae</taxon>
        <taxon>Chryseobacterium group</taxon>
        <taxon>Chryseobacterium</taxon>
    </lineage>
</organism>
<reference evidence="2" key="1">
    <citation type="journal article" date="2019" name="Int. J. Syst. Evol. Microbiol.">
        <title>The Global Catalogue of Microorganisms (GCM) 10K type strain sequencing project: providing services to taxonomists for standard genome sequencing and annotation.</title>
        <authorList>
            <consortium name="The Broad Institute Genomics Platform"/>
            <consortium name="The Broad Institute Genome Sequencing Center for Infectious Disease"/>
            <person name="Wu L."/>
            <person name="Ma J."/>
        </authorList>
    </citation>
    <scope>NUCLEOTIDE SEQUENCE [LARGE SCALE GENOMIC DNA]</scope>
    <source>
        <strain evidence="2">JCM 18019</strain>
    </source>
</reference>
<evidence type="ECO:0000313" key="2">
    <source>
        <dbReference type="Proteomes" id="UP001500353"/>
    </source>
</evidence>
<name>A0ABP9MUX1_9FLAO</name>
<dbReference type="EMBL" id="BAABHX010000010">
    <property type="protein sequence ID" value="GAA5101822.1"/>
    <property type="molecule type" value="Genomic_DNA"/>
</dbReference>
<evidence type="ECO:0000313" key="1">
    <source>
        <dbReference type="EMBL" id="GAA5101822.1"/>
    </source>
</evidence>
<dbReference type="RefSeq" id="WP_345208396.1">
    <property type="nucleotide sequence ID" value="NZ_BAABHX010000010.1"/>
</dbReference>
<protein>
    <submittedName>
        <fullName evidence="1">Uncharacterized protein</fullName>
    </submittedName>
</protein>
<sequence>MHYYTFTVINNDEAVSKIKIETDKLIKVYNEEIKNYHKYCKNLPKDAPRHTEYKNLVRLKKILSETETDIDFGEKDQYISSFSIKVIMHNEFHSIFCSKCRTEYFPNEITYKTWSQGESLFASGGKTLVCNEDHFVFGYMEWNS</sequence>
<keyword evidence="2" id="KW-1185">Reference proteome</keyword>
<proteinExistence type="predicted"/>
<comment type="caution">
    <text evidence="1">The sequence shown here is derived from an EMBL/GenBank/DDBJ whole genome shotgun (WGS) entry which is preliminary data.</text>
</comment>